<evidence type="ECO:0000313" key="2">
    <source>
        <dbReference type="Proteomes" id="UP000646478"/>
    </source>
</evidence>
<reference evidence="1" key="1">
    <citation type="journal article" date="2014" name="Int. J. Syst. Evol. Microbiol.">
        <title>Complete genome sequence of Corynebacterium casei LMG S-19264T (=DSM 44701T), isolated from a smear-ripened cheese.</title>
        <authorList>
            <consortium name="US DOE Joint Genome Institute (JGI-PGF)"/>
            <person name="Walter F."/>
            <person name="Albersmeier A."/>
            <person name="Kalinowski J."/>
            <person name="Ruckert C."/>
        </authorList>
    </citation>
    <scope>NUCLEOTIDE SEQUENCE</scope>
    <source>
        <strain evidence="1">CGMCC 1.15082</strain>
    </source>
</reference>
<keyword evidence="2" id="KW-1185">Reference proteome</keyword>
<sequence>MFGGSANVAYVRTLRQGQFTRQLLRFRRDPKMTGNGNKRMEAYIRLAADGISSGRAVSNAI</sequence>
<organism evidence="1 2">
    <name type="scientific">Brucella endophytica</name>
    <dbReference type="NCBI Taxonomy" id="1963359"/>
    <lineage>
        <taxon>Bacteria</taxon>
        <taxon>Pseudomonadati</taxon>
        <taxon>Pseudomonadota</taxon>
        <taxon>Alphaproteobacteria</taxon>
        <taxon>Hyphomicrobiales</taxon>
        <taxon>Brucellaceae</taxon>
        <taxon>Brucella/Ochrobactrum group</taxon>
        <taxon>Brucella</taxon>
    </lineage>
</organism>
<dbReference type="EMBL" id="BMHH01000030">
    <property type="protein sequence ID" value="GGB10616.1"/>
    <property type="molecule type" value="Genomic_DNA"/>
</dbReference>
<accession>A0A916SQH8</accession>
<protein>
    <submittedName>
        <fullName evidence="1">Uncharacterized protein</fullName>
    </submittedName>
</protein>
<name>A0A916SQH8_9HYPH</name>
<evidence type="ECO:0000313" key="1">
    <source>
        <dbReference type="EMBL" id="GGB10616.1"/>
    </source>
</evidence>
<comment type="caution">
    <text evidence="1">The sequence shown here is derived from an EMBL/GenBank/DDBJ whole genome shotgun (WGS) entry which is preliminary data.</text>
</comment>
<reference evidence="1" key="2">
    <citation type="submission" date="2020-09" db="EMBL/GenBank/DDBJ databases">
        <authorList>
            <person name="Sun Q."/>
            <person name="Zhou Y."/>
        </authorList>
    </citation>
    <scope>NUCLEOTIDE SEQUENCE</scope>
    <source>
        <strain evidence="1">CGMCC 1.15082</strain>
    </source>
</reference>
<gene>
    <name evidence="1" type="ORF">GCM10011491_43170</name>
</gene>
<dbReference type="AlphaFoldDB" id="A0A916SQH8"/>
<proteinExistence type="predicted"/>
<dbReference type="Proteomes" id="UP000646478">
    <property type="component" value="Unassembled WGS sequence"/>
</dbReference>